<feature type="compositionally biased region" description="Basic and acidic residues" evidence="1">
    <location>
        <begin position="31"/>
        <end position="46"/>
    </location>
</feature>
<dbReference type="EMBL" id="PKMI01000014">
    <property type="protein sequence ID" value="RBA18261.1"/>
    <property type="molecule type" value="Genomic_DNA"/>
</dbReference>
<accession>A0A365NBR3</accession>
<gene>
    <name evidence="2" type="ORF">FPRO05_10556</name>
</gene>
<dbReference type="Proteomes" id="UP000251714">
    <property type="component" value="Unassembled WGS sequence"/>
</dbReference>
<evidence type="ECO:0000313" key="3">
    <source>
        <dbReference type="Proteomes" id="UP000251714"/>
    </source>
</evidence>
<reference evidence="2 3" key="1">
    <citation type="submission" date="2017-12" db="EMBL/GenBank/DDBJ databases">
        <title>Genome sequence of the mycotoxigenic crop pathogen Fusarium proliferatum, strain ITEM 2341 from Date Palm.</title>
        <authorList>
            <person name="Almiman B.F."/>
            <person name="Shittu T.A."/>
            <person name="Muthumeenakshi S."/>
            <person name="Baroncelli R."/>
            <person name="Sreenivasaprasada S."/>
        </authorList>
    </citation>
    <scope>NUCLEOTIDE SEQUENCE [LARGE SCALE GENOMIC DNA]</scope>
    <source>
        <strain evidence="2 3">ITEM 2341</strain>
    </source>
</reference>
<comment type="caution">
    <text evidence="2">The sequence shown here is derived from an EMBL/GenBank/DDBJ whole genome shotgun (WGS) entry which is preliminary data.</text>
</comment>
<name>A0A365NBR3_GIBIN</name>
<evidence type="ECO:0000256" key="1">
    <source>
        <dbReference type="SAM" id="MobiDB-lite"/>
    </source>
</evidence>
<protein>
    <submittedName>
        <fullName evidence="2">Uncharacterized protein</fullName>
    </submittedName>
</protein>
<dbReference type="AlphaFoldDB" id="A0A365NBR3"/>
<organism evidence="2 3">
    <name type="scientific">Gibberella intermedia</name>
    <name type="common">Bulb rot disease fungus</name>
    <name type="synonym">Fusarium proliferatum</name>
    <dbReference type="NCBI Taxonomy" id="948311"/>
    <lineage>
        <taxon>Eukaryota</taxon>
        <taxon>Fungi</taxon>
        <taxon>Dikarya</taxon>
        <taxon>Ascomycota</taxon>
        <taxon>Pezizomycotina</taxon>
        <taxon>Sordariomycetes</taxon>
        <taxon>Hypocreomycetidae</taxon>
        <taxon>Hypocreales</taxon>
        <taxon>Nectriaceae</taxon>
        <taxon>Fusarium</taxon>
        <taxon>Fusarium fujikuroi species complex</taxon>
    </lineage>
</organism>
<feature type="region of interest" description="Disordered" evidence="1">
    <location>
        <begin position="1"/>
        <end position="67"/>
    </location>
</feature>
<sequence length="67" mass="7148">MAMPEPAKTKAWSTEARGGSPRPAPPPIPSHMERSGIQEDEKKETQGELLLGFGAQFESGKSKPASV</sequence>
<evidence type="ECO:0000313" key="2">
    <source>
        <dbReference type="EMBL" id="RBA18261.1"/>
    </source>
</evidence>
<proteinExistence type="predicted"/>